<proteinExistence type="predicted"/>
<evidence type="ECO:0000313" key="2">
    <source>
        <dbReference type="Proteomes" id="UP000065533"/>
    </source>
</evidence>
<dbReference type="RefSeq" id="WP_058384435.1">
    <property type="nucleotide sequence ID" value="NZ_CP013661.2"/>
</dbReference>
<evidence type="ECO:0000313" key="1">
    <source>
        <dbReference type="EMBL" id="ALS77762.1"/>
    </source>
</evidence>
<dbReference type="EMBL" id="CP013661">
    <property type="protein sequence ID" value="ALS77762.1"/>
    <property type="molecule type" value="Genomic_DNA"/>
</dbReference>
<name>A0ABM5WTZ0_9BACL</name>
<gene>
    <name evidence="1" type="ORF">AUO94_03475</name>
</gene>
<keyword evidence="2" id="KW-1185">Reference proteome</keyword>
<accession>A0ABM5WTZ0</accession>
<reference evidence="1" key="1">
    <citation type="submission" date="2016-01" db="EMBL/GenBank/DDBJ databases">
        <title>Complete genome of Planococcus kocurri type strain.</title>
        <authorList>
            <person name="See-Too W.S."/>
        </authorList>
    </citation>
    <scope>NUCLEOTIDE SEQUENCE [LARGE SCALE GENOMIC DNA]</scope>
    <source>
        <strain evidence="1">ATCC 43650</strain>
    </source>
</reference>
<organism evidence="1 2">
    <name type="scientific">Planococcus kocurii</name>
    <dbReference type="NCBI Taxonomy" id="1374"/>
    <lineage>
        <taxon>Bacteria</taxon>
        <taxon>Bacillati</taxon>
        <taxon>Bacillota</taxon>
        <taxon>Bacilli</taxon>
        <taxon>Bacillales</taxon>
        <taxon>Caryophanaceae</taxon>
        <taxon>Planococcus</taxon>
    </lineage>
</organism>
<sequence length="225" mass="24709">MRHEIWIDDFVITSDNAAGIGEKQHDIIYAPNATTAKFAARVALLEQWAAGSEPDAVLLHNFSGAAEWNDYVTGLTELFTEAETLVPSISGSTESNMPTLQSGISVTMIGKRKRNFMPADALRWFAYGVPLVGEDVLTKVDQIADLVLLKTALETALIERIWPVGSKGIAQEFELLMERRVGISTALNTETSGGPATCVLVGVQHSKAEYAQRYFGENLFEIEFR</sequence>
<protein>
    <submittedName>
        <fullName evidence="1">Alpha-ribazole-5-phosphate synthase</fullName>
    </submittedName>
</protein>
<dbReference type="Proteomes" id="UP000065533">
    <property type="component" value="Chromosome"/>
</dbReference>